<proteinExistence type="predicted"/>
<name>A0ABQ1V659_9BACT</name>
<gene>
    <name evidence="1" type="ORF">GCM10011339_31720</name>
</gene>
<accession>A0ABQ1V659</accession>
<dbReference type="Proteomes" id="UP000647339">
    <property type="component" value="Unassembled WGS sequence"/>
</dbReference>
<sequence length="142" mass="16890">MFYIKFYEATAEGLSYALKVFEHLRGGKNENKLEWYDELINGLTNIKSELGEDEYSYIEYRRHNTCHIFQNRYEHIQDNLKIKKIRKDKDLQKLNIGLKQLLIKHGSDKNIDIYLNTCLQPKLTSLYAQLNKIYNKKASPDK</sequence>
<evidence type="ECO:0000313" key="1">
    <source>
        <dbReference type="EMBL" id="GGF40818.1"/>
    </source>
</evidence>
<keyword evidence="2" id="KW-1185">Reference proteome</keyword>
<protein>
    <submittedName>
        <fullName evidence="1">Uncharacterized protein</fullName>
    </submittedName>
</protein>
<comment type="caution">
    <text evidence="1">The sequence shown here is derived from an EMBL/GenBank/DDBJ whole genome shotgun (WGS) entry which is preliminary data.</text>
</comment>
<reference evidence="2" key="1">
    <citation type="journal article" date="2019" name="Int. J. Syst. Evol. Microbiol.">
        <title>The Global Catalogue of Microorganisms (GCM) 10K type strain sequencing project: providing services to taxonomists for standard genome sequencing and annotation.</title>
        <authorList>
            <consortium name="The Broad Institute Genomics Platform"/>
            <consortium name="The Broad Institute Genome Sequencing Center for Infectious Disease"/>
            <person name="Wu L."/>
            <person name="Ma J."/>
        </authorList>
    </citation>
    <scope>NUCLEOTIDE SEQUENCE [LARGE SCALE GENOMIC DNA]</scope>
    <source>
        <strain evidence="2">CGMCC 1.15407</strain>
    </source>
</reference>
<organism evidence="1 2">
    <name type="scientific">Echinicola rosea</name>
    <dbReference type="NCBI Taxonomy" id="1807691"/>
    <lineage>
        <taxon>Bacteria</taxon>
        <taxon>Pseudomonadati</taxon>
        <taxon>Bacteroidota</taxon>
        <taxon>Cytophagia</taxon>
        <taxon>Cytophagales</taxon>
        <taxon>Cyclobacteriaceae</taxon>
        <taxon>Echinicola</taxon>
    </lineage>
</organism>
<evidence type="ECO:0000313" key="2">
    <source>
        <dbReference type="Proteomes" id="UP000647339"/>
    </source>
</evidence>
<dbReference type="EMBL" id="BMIU01000017">
    <property type="protein sequence ID" value="GGF40818.1"/>
    <property type="molecule type" value="Genomic_DNA"/>
</dbReference>